<dbReference type="GO" id="GO:0003735">
    <property type="term" value="F:structural constituent of ribosome"/>
    <property type="evidence" value="ECO:0007669"/>
    <property type="project" value="InterPro"/>
</dbReference>
<dbReference type="Proteomes" id="UP000231464">
    <property type="component" value="Unassembled WGS sequence"/>
</dbReference>
<keyword evidence="5" id="KW-0694">RNA-binding</keyword>
<evidence type="ECO:0000313" key="9">
    <source>
        <dbReference type="EMBL" id="PIT89544.1"/>
    </source>
</evidence>
<reference evidence="10" key="1">
    <citation type="submission" date="2017-09" db="EMBL/GenBank/DDBJ databases">
        <title>Depth-based differentiation of microbial function through sediment-hosted aquifers and enrichment of novel symbionts in the deep terrestrial subsurface.</title>
        <authorList>
            <person name="Probst A.J."/>
            <person name="Ladd B."/>
            <person name="Jarett J.K."/>
            <person name="Geller-Mcgrath D.E."/>
            <person name="Sieber C.M.K."/>
            <person name="Emerson J.B."/>
            <person name="Anantharaman K."/>
            <person name="Thomas B.C."/>
            <person name="Malmstrom R."/>
            <person name="Stieglmeier M."/>
            <person name="Klingl A."/>
            <person name="Woyke T."/>
            <person name="Ryan C.M."/>
            <person name="Banfield J.F."/>
        </authorList>
    </citation>
    <scope>NUCLEOTIDE SEQUENCE [LARGE SCALE GENOMIC DNA]</scope>
</reference>
<dbReference type="PANTHER" id="PTHR11994">
    <property type="entry name" value="60S RIBOSOMAL PROTEIN L11-RELATED"/>
    <property type="match status" value="1"/>
</dbReference>
<comment type="subunit">
    <text evidence="5">Part of the 50S ribosomal subunit; part of the 5S rRNA/L5/L18/L25 subcomplex. Contacts the 5S rRNA and the P site tRNA. Forms a bridge to the 30S subunit in the 70S ribosome.</text>
</comment>
<keyword evidence="5" id="KW-0820">tRNA-binding</keyword>
<feature type="domain" description="Large ribosomal subunit protein uL5 N-terminal" evidence="7">
    <location>
        <begin position="24"/>
        <end position="80"/>
    </location>
</feature>
<dbReference type="NCBIfam" id="NF000585">
    <property type="entry name" value="PRK00010.1"/>
    <property type="match status" value="1"/>
</dbReference>
<evidence type="ECO:0000259" key="7">
    <source>
        <dbReference type="Pfam" id="PF00281"/>
    </source>
</evidence>
<evidence type="ECO:0000256" key="1">
    <source>
        <dbReference type="ARBA" id="ARBA00008553"/>
    </source>
</evidence>
<dbReference type="InterPro" id="IPR022803">
    <property type="entry name" value="Ribosomal_uL5_dom_sf"/>
</dbReference>
<comment type="similarity">
    <text evidence="1 5 6">Belongs to the universal ribosomal protein uL5 family.</text>
</comment>
<dbReference type="PROSITE" id="PS00358">
    <property type="entry name" value="RIBOSOMAL_L5"/>
    <property type="match status" value="1"/>
</dbReference>
<dbReference type="GO" id="GO:0006412">
    <property type="term" value="P:translation"/>
    <property type="evidence" value="ECO:0007669"/>
    <property type="project" value="UniProtKB-UniRule"/>
</dbReference>
<dbReference type="InterPro" id="IPR020930">
    <property type="entry name" value="Ribosomal_uL5_bac-type"/>
</dbReference>
<protein>
    <recommendedName>
        <fullName evidence="4 5">Large ribosomal subunit protein uL5</fullName>
    </recommendedName>
</protein>
<dbReference type="GO" id="GO:0005840">
    <property type="term" value="C:ribosome"/>
    <property type="evidence" value="ECO:0007669"/>
    <property type="project" value="UniProtKB-KW"/>
</dbReference>
<comment type="function">
    <text evidence="5">This is 1 of the proteins that bind and probably mediate the attachment of the 5S RNA into the large ribosomal subunit, where it forms part of the central protuberance. In the 70S ribosome it contacts protein S13 of the 30S subunit (bridge B1b), connecting the 2 subunits; this bridge is implicated in subunit movement. Contacts the P site tRNA; the 5S rRNA and some of its associated proteins might help stabilize positioning of ribosome-bound tRNAs.</text>
</comment>
<evidence type="ECO:0000256" key="4">
    <source>
        <dbReference type="ARBA" id="ARBA00035245"/>
    </source>
</evidence>
<dbReference type="InterPro" id="IPR031309">
    <property type="entry name" value="Ribosomal_uL5_C"/>
</dbReference>
<dbReference type="EMBL" id="PFBP01000055">
    <property type="protein sequence ID" value="PIT89544.1"/>
    <property type="molecule type" value="Genomic_DNA"/>
</dbReference>
<evidence type="ECO:0000256" key="3">
    <source>
        <dbReference type="ARBA" id="ARBA00023274"/>
    </source>
</evidence>
<evidence type="ECO:0000256" key="5">
    <source>
        <dbReference type="HAMAP-Rule" id="MF_01333"/>
    </source>
</evidence>
<dbReference type="SUPFAM" id="SSF55282">
    <property type="entry name" value="RL5-like"/>
    <property type="match status" value="1"/>
</dbReference>
<evidence type="ECO:0000259" key="8">
    <source>
        <dbReference type="Pfam" id="PF00673"/>
    </source>
</evidence>
<dbReference type="PIRSF" id="PIRSF002161">
    <property type="entry name" value="Ribosomal_L5"/>
    <property type="match status" value="1"/>
</dbReference>
<organism evidence="9 10">
    <name type="scientific">Candidatus Kuenenbacteria bacterium CG10_big_fil_rev_8_21_14_0_10_36_11</name>
    <dbReference type="NCBI Taxonomy" id="1974618"/>
    <lineage>
        <taxon>Bacteria</taxon>
        <taxon>Candidatus Kueneniibacteriota</taxon>
    </lineage>
</organism>
<evidence type="ECO:0000256" key="6">
    <source>
        <dbReference type="RuleBase" id="RU003930"/>
    </source>
</evidence>
<dbReference type="Pfam" id="PF00673">
    <property type="entry name" value="Ribosomal_L5_C"/>
    <property type="match status" value="1"/>
</dbReference>
<dbReference type="InterPro" id="IPR020929">
    <property type="entry name" value="Ribosomal_uL5_CS"/>
</dbReference>
<dbReference type="AlphaFoldDB" id="A0A2M6W9X0"/>
<dbReference type="FunFam" id="3.30.1440.10:FF:000001">
    <property type="entry name" value="50S ribosomal protein L5"/>
    <property type="match status" value="1"/>
</dbReference>
<dbReference type="GO" id="GO:1990904">
    <property type="term" value="C:ribonucleoprotein complex"/>
    <property type="evidence" value="ECO:0007669"/>
    <property type="project" value="UniProtKB-KW"/>
</dbReference>
<gene>
    <name evidence="5" type="primary">rplE</name>
    <name evidence="9" type="ORF">COU23_03340</name>
</gene>
<name>A0A2M6W9X0_9BACT</name>
<dbReference type="Pfam" id="PF00281">
    <property type="entry name" value="Ribosomal_L5"/>
    <property type="match status" value="1"/>
</dbReference>
<keyword evidence="3 5" id="KW-0687">Ribonucleoprotein</keyword>
<dbReference type="GO" id="GO:0019843">
    <property type="term" value="F:rRNA binding"/>
    <property type="evidence" value="ECO:0007669"/>
    <property type="project" value="UniProtKB-UniRule"/>
</dbReference>
<dbReference type="GO" id="GO:0000049">
    <property type="term" value="F:tRNA binding"/>
    <property type="evidence" value="ECO:0007669"/>
    <property type="project" value="UniProtKB-UniRule"/>
</dbReference>
<evidence type="ECO:0000256" key="2">
    <source>
        <dbReference type="ARBA" id="ARBA00022980"/>
    </source>
</evidence>
<keyword evidence="5" id="KW-0699">rRNA-binding</keyword>
<accession>A0A2M6W9X0</accession>
<comment type="caution">
    <text evidence="9">The sequence shown here is derived from an EMBL/GenBank/DDBJ whole genome shotgun (WGS) entry which is preliminary data.</text>
</comment>
<sequence>MNRLKKKYFEEVVPLMQAEFGYKNKMAVPKLLKATINAGISANKKDDKYQDLIIKTLTRISGQKPVLTLARKAISAFKIREGNVVGAKVTIRGERLFDFVDKLINITLPRVRDFRGLKPSLIDKTGNLNLGFKEHIAFAEIDSSEIEALHGLEVAITTSAKNQKVGYQLFKLLGFPFQK</sequence>
<keyword evidence="2 5" id="KW-0689">Ribosomal protein</keyword>
<dbReference type="InterPro" id="IPR031310">
    <property type="entry name" value="Ribosomal_uL5_N"/>
</dbReference>
<proteinExistence type="inferred from homology"/>
<dbReference type="HAMAP" id="MF_01333_B">
    <property type="entry name" value="Ribosomal_uL5_B"/>
    <property type="match status" value="1"/>
</dbReference>
<dbReference type="InterPro" id="IPR002132">
    <property type="entry name" value="Ribosomal_uL5"/>
</dbReference>
<evidence type="ECO:0000313" key="10">
    <source>
        <dbReference type="Proteomes" id="UP000231464"/>
    </source>
</evidence>
<dbReference type="Gene3D" id="3.30.1440.10">
    <property type="match status" value="1"/>
</dbReference>
<feature type="domain" description="Large ribosomal subunit protein uL5 C-terminal" evidence="8">
    <location>
        <begin position="85"/>
        <end position="177"/>
    </location>
</feature>